<evidence type="ECO:0000313" key="9">
    <source>
        <dbReference type="EMBL" id="PIR03613.1"/>
    </source>
</evidence>
<feature type="domain" description="RNA polymerase sigma factor 70 region 4 type 2" evidence="8">
    <location>
        <begin position="127"/>
        <end position="179"/>
    </location>
</feature>
<proteinExistence type="inferred from homology"/>
<dbReference type="PROSITE" id="PS01063">
    <property type="entry name" value="SIGMA70_ECF"/>
    <property type="match status" value="1"/>
</dbReference>
<protein>
    <recommendedName>
        <fullName evidence="6">RNA polymerase sigma factor</fullName>
    </recommendedName>
</protein>
<evidence type="ECO:0000256" key="5">
    <source>
        <dbReference type="ARBA" id="ARBA00023163"/>
    </source>
</evidence>
<feature type="domain" description="RNA polymerase sigma-70 region 2" evidence="7">
    <location>
        <begin position="28"/>
        <end position="94"/>
    </location>
</feature>
<accession>A0A2H0N403</accession>
<comment type="similarity">
    <text evidence="1 6">Belongs to the sigma-70 factor family. ECF subfamily.</text>
</comment>
<comment type="caution">
    <text evidence="9">The sequence shown here is derived from an EMBL/GenBank/DDBJ whole genome shotgun (WGS) entry which is preliminary data.</text>
</comment>
<dbReference type="InterPro" id="IPR013325">
    <property type="entry name" value="RNA_pol_sigma_r2"/>
</dbReference>
<evidence type="ECO:0000259" key="7">
    <source>
        <dbReference type="Pfam" id="PF04542"/>
    </source>
</evidence>
<evidence type="ECO:0000256" key="6">
    <source>
        <dbReference type="RuleBase" id="RU000716"/>
    </source>
</evidence>
<keyword evidence="2 6" id="KW-0805">Transcription regulation</keyword>
<evidence type="ECO:0000313" key="10">
    <source>
        <dbReference type="Proteomes" id="UP000229600"/>
    </source>
</evidence>
<dbReference type="Pfam" id="PF04542">
    <property type="entry name" value="Sigma70_r2"/>
    <property type="match status" value="1"/>
</dbReference>
<dbReference type="SUPFAM" id="SSF88946">
    <property type="entry name" value="Sigma2 domain of RNA polymerase sigma factors"/>
    <property type="match status" value="1"/>
</dbReference>
<evidence type="ECO:0000256" key="2">
    <source>
        <dbReference type="ARBA" id="ARBA00023015"/>
    </source>
</evidence>
<dbReference type="NCBIfam" id="TIGR02937">
    <property type="entry name" value="sigma70-ECF"/>
    <property type="match status" value="1"/>
</dbReference>
<reference evidence="9 10" key="1">
    <citation type="submission" date="2017-09" db="EMBL/GenBank/DDBJ databases">
        <title>Depth-based differentiation of microbial function through sediment-hosted aquifers and enrichment of novel symbionts in the deep terrestrial subsurface.</title>
        <authorList>
            <person name="Probst A.J."/>
            <person name="Ladd B."/>
            <person name="Jarett J.K."/>
            <person name="Geller-Mcgrath D.E."/>
            <person name="Sieber C.M."/>
            <person name="Emerson J.B."/>
            <person name="Anantharaman K."/>
            <person name="Thomas B.C."/>
            <person name="Malmstrom R."/>
            <person name="Stieglmeier M."/>
            <person name="Klingl A."/>
            <person name="Woyke T."/>
            <person name="Ryan C.M."/>
            <person name="Banfield J.F."/>
        </authorList>
    </citation>
    <scope>NUCLEOTIDE SEQUENCE [LARGE SCALE GENOMIC DNA]</scope>
    <source>
        <strain evidence="9">CG11_big_fil_rev_8_21_14_0_20_39_34</strain>
    </source>
</reference>
<dbReference type="GO" id="GO:0003677">
    <property type="term" value="F:DNA binding"/>
    <property type="evidence" value="ECO:0007669"/>
    <property type="project" value="UniProtKB-KW"/>
</dbReference>
<dbReference type="InterPro" id="IPR000838">
    <property type="entry name" value="RNA_pol_sigma70_ECF_CS"/>
</dbReference>
<dbReference type="Gene3D" id="1.10.10.10">
    <property type="entry name" value="Winged helix-like DNA-binding domain superfamily/Winged helix DNA-binding domain"/>
    <property type="match status" value="1"/>
</dbReference>
<dbReference type="InterPro" id="IPR039425">
    <property type="entry name" value="RNA_pol_sigma-70-like"/>
</dbReference>
<keyword evidence="5 6" id="KW-0804">Transcription</keyword>
<dbReference type="InterPro" id="IPR036388">
    <property type="entry name" value="WH-like_DNA-bd_sf"/>
</dbReference>
<evidence type="ECO:0000256" key="4">
    <source>
        <dbReference type="ARBA" id="ARBA00023125"/>
    </source>
</evidence>
<evidence type="ECO:0000259" key="8">
    <source>
        <dbReference type="Pfam" id="PF08281"/>
    </source>
</evidence>
<sequence length="184" mass="21987">MDEQQSKKTDQELVVLTLYNKENFLFIIQRYEDKLLRYIKRISNVGHEEAEDILQEVFLKVYQNLNGFDSNLKFSSWIYRITHNEVISQFRKKKAQPEKKDFEPEMYENIASDLNIEHQIDQKILKEAVEKALAKMEPKYAEILILKYLEEKSYEEISDILQKPMGTVATLLNRAKKHMQKHFL</sequence>
<dbReference type="GO" id="GO:0016987">
    <property type="term" value="F:sigma factor activity"/>
    <property type="evidence" value="ECO:0007669"/>
    <property type="project" value="UniProtKB-KW"/>
</dbReference>
<gene>
    <name evidence="9" type="ORF">COV59_05495</name>
</gene>
<dbReference type="InterPro" id="IPR014284">
    <property type="entry name" value="RNA_pol_sigma-70_dom"/>
</dbReference>
<dbReference type="InterPro" id="IPR007627">
    <property type="entry name" value="RNA_pol_sigma70_r2"/>
</dbReference>
<keyword evidence="4 6" id="KW-0238">DNA-binding</keyword>
<evidence type="ECO:0000256" key="1">
    <source>
        <dbReference type="ARBA" id="ARBA00010641"/>
    </source>
</evidence>
<evidence type="ECO:0000256" key="3">
    <source>
        <dbReference type="ARBA" id="ARBA00023082"/>
    </source>
</evidence>
<dbReference type="GO" id="GO:0006352">
    <property type="term" value="P:DNA-templated transcription initiation"/>
    <property type="evidence" value="ECO:0007669"/>
    <property type="project" value="InterPro"/>
</dbReference>
<organism evidence="9 10">
    <name type="scientific">Candidatus Magasanikbacteria bacterium CG11_big_fil_rev_8_21_14_0_20_39_34</name>
    <dbReference type="NCBI Taxonomy" id="1974653"/>
    <lineage>
        <taxon>Bacteria</taxon>
        <taxon>Candidatus Magasanikiibacteriota</taxon>
    </lineage>
</organism>
<dbReference type="PANTHER" id="PTHR43133">
    <property type="entry name" value="RNA POLYMERASE ECF-TYPE SIGMA FACTO"/>
    <property type="match status" value="1"/>
</dbReference>
<dbReference type="PANTHER" id="PTHR43133:SF51">
    <property type="entry name" value="RNA POLYMERASE SIGMA FACTOR"/>
    <property type="match status" value="1"/>
</dbReference>
<name>A0A2H0N403_9BACT</name>
<dbReference type="InterPro" id="IPR013324">
    <property type="entry name" value="RNA_pol_sigma_r3/r4-like"/>
</dbReference>
<dbReference type="Proteomes" id="UP000229600">
    <property type="component" value="Unassembled WGS sequence"/>
</dbReference>
<keyword evidence="3 6" id="KW-0731">Sigma factor</keyword>
<dbReference type="EMBL" id="PCWN01000011">
    <property type="protein sequence ID" value="PIR03613.1"/>
    <property type="molecule type" value="Genomic_DNA"/>
</dbReference>
<dbReference type="Pfam" id="PF08281">
    <property type="entry name" value="Sigma70_r4_2"/>
    <property type="match status" value="1"/>
</dbReference>
<dbReference type="InterPro" id="IPR013249">
    <property type="entry name" value="RNA_pol_sigma70_r4_t2"/>
</dbReference>
<dbReference type="Gene3D" id="1.10.1740.10">
    <property type="match status" value="1"/>
</dbReference>
<dbReference type="AlphaFoldDB" id="A0A2H0N403"/>
<dbReference type="CDD" id="cd06171">
    <property type="entry name" value="Sigma70_r4"/>
    <property type="match status" value="1"/>
</dbReference>
<dbReference type="SUPFAM" id="SSF88659">
    <property type="entry name" value="Sigma3 and sigma4 domains of RNA polymerase sigma factors"/>
    <property type="match status" value="1"/>
</dbReference>